<feature type="region of interest" description="Disordered" evidence="1">
    <location>
        <begin position="472"/>
        <end position="508"/>
    </location>
</feature>
<proteinExistence type="predicted"/>
<dbReference type="STRING" id="35608.A0A2U1MBR1"/>
<evidence type="ECO:0008006" key="4">
    <source>
        <dbReference type="Google" id="ProtNLM"/>
    </source>
</evidence>
<feature type="region of interest" description="Disordered" evidence="1">
    <location>
        <begin position="136"/>
        <end position="196"/>
    </location>
</feature>
<evidence type="ECO:0000256" key="1">
    <source>
        <dbReference type="SAM" id="MobiDB-lite"/>
    </source>
</evidence>
<name>A0A2U1MBR1_ARTAN</name>
<feature type="region of interest" description="Disordered" evidence="1">
    <location>
        <begin position="410"/>
        <end position="435"/>
    </location>
</feature>
<feature type="compositionally biased region" description="Polar residues" evidence="1">
    <location>
        <begin position="496"/>
        <end position="508"/>
    </location>
</feature>
<dbReference type="OrthoDB" id="1913335at2759"/>
<dbReference type="Proteomes" id="UP000245207">
    <property type="component" value="Unassembled WGS sequence"/>
</dbReference>
<accession>A0A2U1MBR1</accession>
<dbReference type="EMBL" id="PKPP01005838">
    <property type="protein sequence ID" value="PWA58632.1"/>
    <property type="molecule type" value="Genomic_DNA"/>
</dbReference>
<feature type="compositionally biased region" description="Low complexity" evidence="1">
    <location>
        <begin position="478"/>
        <end position="495"/>
    </location>
</feature>
<dbReference type="PANTHER" id="PTHR33144:SF50">
    <property type="entry name" value="OS03G0714750 PROTEIN"/>
    <property type="match status" value="1"/>
</dbReference>
<feature type="compositionally biased region" description="Polar residues" evidence="1">
    <location>
        <begin position="72"/>
        <end position="96"/>
    </location>
</feature>
<gene>
    <name evidence="2" type="ORF">CTI12_AA398410</name>
</gene>
<evidence type="ECO:0000313" key="2">
    <source>
        <dbReference type="EMBL" id="PWA58632.1"/>
    </source>
</evidence>
<dbReference type="AlphaFoldDB" id="A0A2U1MBR1"/>
<dbReference type="Pfam" id="PF03004">
    <property type="entry name" value="Transposase_24"/>
    <property type="match status" value="1"/>
</dbReference>
<evidence type="ECO:0000313" key="3">
    <source>
        <dbReference type="Proteomes" id="UP000245207"/>
    </source>
</evidence>
<dbReference type="PANTHER" id="PTHR33144">
    <property type="entry name" value="OS10G0409366 PROTEIN-RELATED"/>
    <property type="match status" value="1"/>
</dbReference>
<feature type="region of interest" description="Disordered" evidence="1">
    <location>
        <begin position="65"/>
        <end position="99"/>
    </location>
</feature>
<comment type="caution">
    <text evidence="2">The sequence shown here is derived from an EMBL/GenBank/DDBJ whole genome shotgun (WGS) entry which is preliminary data.</text>
</comment>
<dbReference type="InterPro" id="IPR004252">
    <property type="entry name" value="Probable_transposase_24"/>
</dbReference>
<organism evidence="2 3">
    <name type="scientific">Artemisia annua</name>
    <name type="common">Sweet wormwood</name>
    <dbReference type="NCBI Taxonomy" id="35608"/>
    <lineage>
        <taxon>Eukaryota</taxon>
        <taxon>Viridiplantae</taxon>
        <taxon>Streptophyta</taxon>
        <taxon>Embryophyta</taxon>
        <taxon>Tracheophyta</taxon>
        <taxon>Spermatophyta</taxon>
        <taxon>Magnoliopsida</taxon>
        <taxon>eudicotyledons</taxon>
        <taxon>Gunneridae</taxon>
        <taxon>Pentapetalae</taxon>
        <taxon>asterids</taxon>
        <taxon>campanulids</taxon>
        <taxon>Asterales</taxon>
        <taxon>Asteraceae</taxon>
        <taxon>Asteroideae</taxon>
        <taxon>Anthemideae</taxon>
        <taxon>Artemisiinae</taxon>
        <taxon>Artemisia</taxon>
    </lineage>
</organism>
<reference evidence="2 3" key="1">
    <citation type="journal article" date="2018" name="Mol. Plant">
        <title>The genome of Artemisia annua provides insight into the evolution of Asteraceae family and artemisinin biosynthesis.</title>
        <authorList>
            <person name="Shen Q."/>
            <person name="Zhang L."/>
            <person name="Liao Z."/>
            <person name="Wang S."/>
            <person name="Yan T."/>
            <person name="Shi P."/>
            <person name="Liu M."/>
            <person name="Fu X."/>
            <person name="Pan Q."/>
            <person name="Wang Y."/>
            <person name="Lv Z."/>
            <person name="Lu X."/>
            <person name="Zhang F."/>
            <person name="Jiang W."/>
            <person name="Ma Y."/>
            <person name="Chen M."/>
            <person name="Hao X."/>
            <person name="Li L."/>
            <person name="Tang Y."/>
            <person name="Lv G."/>
            <person name="Zhou Y."/>
            <person name="Sun X."/>
            <person name="Brodelius P.E."/>
            <person name="Rose J.K.C."/>
            <person name="Tang K."/>
        </authorList>
    </citation>
    <scope>NUCLEOTIDE SEQUENCE [LARGE SCALE GENOMIC DNA]</scope>
    <source>
        <strain evidence="3">cv. Huhao1</strain>
        <tissue evidence="2">Leaf</tissue>
    </source>
</reference>
<protein>
    <recommendedName>
        <fullName evidence="4">Transposase, Ptta/En/Spm</fullName>
    </recommendedName>
</protein>
<feature type="compositionally biased region" description="Polar residues" evidence="1">
    <location>
        <begin position="149"/>
        <end position="170"/>
    </location>
</feature>
<sequence length="508" mass="57100">MDKSWMYNARRSSRSFVTVCWGFRKGYSEWNLHGECSTTSSSSSRLNNEEQEMFDHDMHGLLNDIFHPTPPQQDISSGSAGDVQMSESNLNTQPGETNARKKFQDLLKDAEEKVYSKSKYSKLSMARRKRLCMVSTDAANEQQHDEAQAHSNGYSTNETNDANSSQMDTPTNEHSDNENEVGGPPKKVRGPTQKNELWNMQNNKIVVKFNKYGQPVGIEGNELTQFLGSVVRIAGNVGLHCEDWRKVDKEKKEDMYSIVKEKFVFHPAETSAIKKWILSSMGKKLNTWRNLVKSRNYDPSLSVEEIMARQTDSRVNPEQFQNLVNRWMKPEYQAVCEKKRISRSKMEEPHVTGTKSFARLAEEEAAKNNGVRPTRGKLYQISRTRKNGSIVNDKAAQVVASIQVGANESTNTQGRMLSQRNNGASSSTSSQTVEQRLAQTEDVLYTLVNLLKDPTRNSNLFDVLRSMNIEVPDNFSPGQNNSTNGNQGSSNQGSSVADQNIGTPTNLS</sequence>
<keyword evidence="3" id="KW-1185">Reference proteome</keyword>